<dbReference type="PANTHER" id="PTHR35810">
    <property type="entry name" value="CYTOPLASMIC PROTEIN-RELATED"/>
    <property type="match status" value="1"/>
</dbReference>
<sequence>MNQNKTLTTQDELTEFLLYTTPNSEVKVEIFVNNETVWLPQKRMAELFGVNVPAISKHLNNIYEDGELDKEATISILETVQKEGNRSVKREVEYYNLDAILSVGYRVNSSQATQFRIWATKVLKEYIIKGFAMDDERLKNGRYFGKDYFKELLERVRSIRASERRIYQQITDIFAECSIDYNSKSETTKNFYATIQNKFHFAISGQTAAEIIYQNADKTKPFMGLQTFKNSPDGRVLKSDTTVAKNYLSEEEIKKLERAVSGYFDYIERLIENKTALTMEQLADSVNKFLEFNEYQVLQNSGKVSKTEAELKAFAEYDEFNKTQKIESDFDREIKKILGEYQV</sequence>
<feature type="domain" description="Bro-N" evidence="1">
    <location>
        <begin position="10"/>
        <end position="130"/>
    </location>
</feature>
<name>A0A4U2ZBB7_9BACT</name>
<dbReference type="InterPro" id="IPR011204">
    <property type="entry name" value="Virulence_RhuM-like"/>
</dbReference>
<accession>A0A4U2ZBB7</accession>
<dbReference type="PIRSF" id="PIRSF015268">
    <property type="entry name" value="Virulence_RhuM"/>
    <property type="match status" value="1"/>
</dbReference>
<evidence type="ECO:0000313" key="2">
    <source>
        <dbReference type="EMBL" id="TKI70962.1"/>
    </source>
</evidence>
<keyword evidence="3" id="KW-1185">Reference proteome</keyword>
<dbReference type="Pfam" id="PF13310">
    <property type="entry name" value="Virulence_RhuM"/>
    <property type="match status" value="1"/>
</dbReference>
<dbReference type="RefSeq" id="WP_137011323.1">
    <property type="nucleotide sequence ID" value="NZ_SZPX01000001.1"/>
</dbReference>
<protein>
    <submittedName>
        <fullName evidence="2">Virulence RhuM family protein</fullName>
    </submittedName>
</protein>
<dbReference type="PANTHER" id="PTHR35810:SF1">
    <property type="entry name" value="CYTOPLASMIC PROTEIN"/>
    <property type="match status" value="1"/>
</dbReference>
<dbReference type="AlphaFoldDB" id="A0A4U2ZBB7"/>
<organism evidence="2 3">
    <name type="scientific">Sulfurimonas crateris</name>
    <dbReference type="NCBI Taxonomy" id="2574727"/>
    <lineage>
        <taxon>Bacteria</taxon>
        <taxon>Pseudomonadati</taxon>
        <taxon>Campylobacterota</taxon>
        <taxon>Epsilonproteobacteria</taxon>
        <taxon>Campylobacterales</taxon>
        <taxon>Sulfurimonadaceae</taxon>
        <taxon>Sulfurimonas</taxon>
    </lineage>
</organism>
<gene>
    <name evidence="2" type="ORF">FCU45_00820</name>
</gene>
<dbReference type="PROSITE" id="PS51750">
    <property type="entry name" value="BRO_N"/>
    <property type="match status" value="1"/>
</dbReference>
<dbReference type="OrthoDB" id="9802752at2"/>
<evidence type="ECO:0000313" key="3">
    <source>
        <dbReference type="Proteomes" id="UP000309561"/>
    </source>
</evidence>
<comment type="caution">
    <text evidence="2">The sequence shown here is derived from an EMBL/GenBank/DDBJ whole genome shotgun (WGS) entry which is preliminary data.</text>
</comment>
<evidence type="ECO:0000259" key="1">
    <source>
        <dbReference type="PROSITE" id="PS51750"/>
    </source>
</evidence>
<dbReference type="InterPro" id="IPR003497">
    <property type="entry name" value="BRO_N_domain"/>
</dbReference>
<proteinExistence type="predicted"/>
<dbReference type="EMBL" id="SZPX01000001">
    <property type="protein sequence ID" value="TKI70962.1"/>
    <property type="molecule type" value="Genomic_DNA"/>
</dbReference>
<dbReference type="Proteomes" id="UP000309561">
    <property type="component" value="Unassembled WGS sequence"/>
</dbReference>
<reference evidence="2 3" key="1">
    <citation type="submission" date="2019-04" db="EMBL/GenBank/DDBJ databases">
        <title>Sulfurimonas crateris sp. nov. a facultative anaerobic sulfur-oxidizing chemolithautotrophic bacterium isolated from a terrestrial mud vulcano.</title>
        <authorList>
            <person name="Ratnikova N.M."/>
            <person name="Slobodkin A.I."/>
            <person name="Merkel A.Y."/>
            <person name="Novikov A."/>
            <person name="Bonch-Osmolovskaya E.A."/>
            <person name="Slobodkina G.B."/>
        </authorList>
    </citation>
    <scope>NUCLEOTIDE SEQUENCE [LARGE SCALE GENOMIC DNA]</scope>
    <source>
        <strain evidence="2 3">SN118</strain>
    </source>
</reference>